<protein>
    <submittedName>
        <fullName evidence="1">Uncharacterized protein</fullName>
    </submittedName>
</protein>
<accession>A0AAF0XVE6</accession>
<dbReference type="EMBL" id="CP093351">
    <property type="protein sequence ID" value="WOH14037.1"/>
    <property type="molecule type" value="Genomic_DNA"/>
</dbReference>
<reference evidence="1" key="2">
    <citation type="submission" date="2022-03" db="EMBL/GenBank/DDBJ databases">
        <title>Draft title - Genomic analysis of global carrot germplasm unveils the trajectory of domestication and the origin of high carotenoid orange carrot.</title>
        <authorList>
            <person name="Iorizzo M."/>
            <person name="Ellison S."/>
            <person name="Senalik D."/>
            <person name="Macko-Podgorni A."/>
            <person name="Grzebelus D."/>
            <person name="Bostan H."/>
            <person name="Rolling W."/>
            <person name="Curaba J."/>
            <person name="Simon P."/>
        </authorList>
    </citation>
    <scope>NUCLEOTIDE SEQUENCE</scope>
    <source>
        <tissue evidence="1">Leaf</tissue>
    </source>
</reference>
<organism evidence="1 2">
    <name type="scientific">Daucus carota subsp. sativus</name>
    <name type="common">Carrot</name>
    <dbReference type="NCBI Taxonomy" id="79200"/>
    <lineage>
        <taxon>Eukaryota</taxon>
        <taxon>Viridiplantae</taxon>
        <taxon>Streptophyta</taxon>
        <taxon>Embryophyta</taxon>
        <taxon>Tracheophyta</taxon>
        <taxon>Spermatophyta</taxon>
        <taxon>Magnoliopsida</taxon>
        <taxon>eudicotyledons</taxon>
        <taxon>Gunneridae</taxon>
        <taxon>Pentapetalae</taxon>
        <taxon>asterids</taxon>
        <taxon>campanulids</taxon>
        <taxon>Apiales</taxon>
        <taxon>Apiaceae</taxon>
        <taxon>Apioideae</taxon>
        <taxon>Scandiceae</taxon>
        <taxon>Daucinae</taxon>
        <taxon>Daucus</taxon>
        <taxon>Daucus sect. Daucus</taxon>
    </lineage>
</organism>
<dbReference type="Proteomes" id="UP000077755">
    <property type="component" value="Chromosome 9"/>
</dbReference>
<name>A0AAF0XVE6_DAUCS</name>
<dbReference type="AlphaFoldDB" id="A0AAF0XVE6"/>
<sequence length="105" mass="11644">MMDMSGEKKMEQSETVVPELKSDVYTPIIEEVGAAGEKGMKSNTTSFISYSEDVIHTVNGYNRNSNSLDESYFGGSNESYTGTTTNNFFTISLAVVLYYRDFDGC</sequence>
<keyword evidence="2" id="KW-1185">Reference proteome</keyword>
<gene>
    <name evidence="1" type="ORF">DCAR_0933553</name>
</gene>
<evidence type="ECO:0000313" key="1">
    <source>
        <dbReference type="EMBL" id="WOH14037.1"/>
    </source>
</evidence>
<evidence type="ECO:0000313" key="2">
    <source>
        <dbReference type="Proteomes" id="UP000077755"/>
    </source>
</evidence>
<proteinExistence type="predicted"/>
<reference evidence="1" key="1">
    <citation type="journal article" date="2016" name="Nat. Genet.">
        <title>A high-quality carrot genome assembly provides new insights into carotenoid accumulation and asterid genome evolution.</title>
        <authorList>
            <person name="Iorizzo M."/>
            <person name="Ellison S."/>
            <person name="Senalik D."/>
            <person name="Zeng P."/>
            <person name="Satapoomin P."/>
            <person name="Huang J."/>
            <person name="Bowman M."/>
            <person name="Iovene M."/>
            <person name="Sanseverino W."/>
            <person name="Cavagnaro P."/>
            <person name="Yildiz M."/>
            <person name="Macko-Podgorni A."/>
            <person name="Moranska E."/>
            <person name="Grzebelus E."/>
            <person name="Grzebelus D."/>
            <person name="Ashrafi H."/>
            <person name="Zheng Z."/>
            <person name="Cheng S."/>
            <person name="Spooner D."/>
            <person name="Van Deynze A."/>
            <person name="Simon P."/>
        </authorList>
    </citation>
    <scope>NUCLEOTIDE SEQUENCE</scope>
    <source>
        <tissue evidence="1">Leaf</tissue>
    </source>
</reference>